<dbReference type="PIRSF" id="PIRSF012509">
    <property type="entry name" value="CamS"/>
    <property type="match status" value="1"/>
</dbReference>
<dbReference type="OrthoDB" id="9795361at2"/>
<dbReference type="CDD" id="cd13440">
    <property type="entry name" value="CamS_repeat_2"/>
    <property type="match status" value="1"/>
</dbReference>
<protein>
    <recommendedName>
        <fullName evidence="5">CamS family sex pheromone protein</fullName>
    </recommendedName>
</protein>
<feature type="signal peptide" evidence="2">
    <location>
        <begin position="1"/>
        <end position="25"/>
    </location>
</feature>
<reference evidence="3" key="2">
    <citation type="submission" date="2011-10" db="EMBL/GenBank/DDBJ databases">
        <title>The Genome Sequence of Granulicatella elegans ATCC 700633.</title>
        <authorList>
            <consortium name="The Broad Institute Genome Sequencing Platform"/>
            <consortium name="The Broad Institute Genome Sequencing Center for Infectious Disease"/>
            <person name="Earl A."/>
            <person name="Ward D."/>
            <person name="Feldgarden M."/>
            <person name="Gevers D."/>
            <person name="Sibley C.D."/>
            <person name="Field T.R."/>
            <person name="Grinwis M."/>
            <person name="Eshaghurshan C.S."/>
            <person name="Surette M.G."/>
            <person name="Young S.K."/>
            <person name="Zeng Q."/>
            <person name="Gargeya S."/>
            <person name="Fitzgerald M."/>
            <person name="Haas B."/>
            <person name="Abouelleil A."/>
            <person name="Alvarado L."/>
            <person name="Arachchi H.M."/>
            <person name="Berlin A."/>
            <person name="Brown A."/>
            <person name="Chapman S.B."/>
            <person name="Chen Z."/>
            <person name="Dunbar C."/>
            <person name="Freedman E."/>
            <person name="Gearin G."/>
            <person name="Goldberg J."/>
            <person name="Griggs A."/>
            <person name="Gujja S."/>
            <person name="Heiman D."/>
            <person name="Howarth C."/>
            <person name="Larson L."/>
            <person name="Lui A."/>
            <person name="MacDonald P.J.P."/>
            <person name="Montmayeur A."/>
            <person name="Murphy C."/>
            <person name="Neiman D."/>
            <person name="Pearson M."/>
            <person name="Priest M."/>
            <person name="Roberts A."/>
            <person name="Saif S."/>
            <person name="Shea T."/>
            <person name="Shenoy N."/>
            <person name="Sisk P."/>
            <person name="Stolte C."/>
            <person name="Sykes S."/>
            <person name="Wortman J."/>
            <person name="Nusbaum C."/>
            <person name="Birren B."/>
        </authorList>
    </citation>
    <scope>NUCLEOTIDE SEQUENCE [LARGE SCALE GENOMIC DNA]</scope>
    <source>
        <strain evidence="3">ATCC 700633</strain>
    </source>
</reference>
<dbReference type="HOGENOM" id="CLU_052482_0_0_9"/>
<dbReference type="STRING" id="626369.HMPREF0446_01356"/>
<dbReference type="PROSITE" id="PS51257">
    <property type="entry name" value="PROKAR_LIPOPROTEIN"/>
    <property type="match status" value="1"/>
</dbReference>
<dbReference type="RefSeq" id="WP_006703632.1">
    <property type="nucleotide sequence ID" value="NZ_KI391971.1"/>
</dbReference>
<keyword evidence="4" id="KW-1185">Reference proteome</keyword>
<dbReference type="Pfam" id="PF07537">
    <property type="entry name" value="CamS"/>
    <property type="match status" value="1"/>
</dbReference>
<dbReference type="Proteomes" id="UP000002939">
    <property type="component" value="Unassembled WGS sequence"/>
</dbReference>
<name>D0BN21_9LACT</name>
<comment type="caution">
    <text evidence="3">The sequence shown here is derived from an EMBL/GenBank/DDBJ whole genome shotgun (WGS) entry which is preliminary data.</text>
</comment>
<reference evidence="3" key="1">
    <citation type="submission" date="2009-09" db="EMBL/GenBank/DDBJ databases">
        <authorList>
            <consortium name="The Broad Institute Genome Sequencing Platform"/>
            <person name="Ward D."/>
            <person name="Feldgarden M."/>
            <person name="Earl A."/>
            <person name="Young S.K."/>
            <person name="Zeng Q."/>
            <person name="Koehrsen M."/>
            <person name="Alvarado L."/>
            <person name="Berlin A."/>
            <person name="Bochicchio J."/>
            <person name="Borenstein D."/>
            <person name="Chapman S.B."/>
            <person name="Chen Z."/>
            <person name="Engels R."/>
            <person name="Freedman E."/>
            <person name="Gellesch M."/>
            <person name="Goldberg J."/>
            <person name="Griggs A."/>
            <person name="Gujja S."/>
            <person name="Heilman E."/>
            <person name="Heiman D."/>
            <person name="Hepburn T."/>
            <person name="Howarth C."/>
            <person name="Jen D."/>
            <person name="Larson L."/>
            <person name="Lewis B."/>
            <person name="Mehta T."/>
            <person name="Park D."/>
            <person name="Pearson M."/>
            <person name="Roberts A."/>
            <person name="Saif S."/>
            <person name="Shea T."/>
            <person name="Shenoy N."/>
            <person name="Sisk P."/>
            <person name="Stolte C."/>
            <person name="Sykes S."/>
            <person name="Thomson T."/>
            <person name="Walk T."/>
            <person name="White J."/>
            <person name="Yandava C."/>
            <person name="Sibley C.D."/>
            <person name="Field T.R."/>
            <person name="Grinwis M."/>
            <person name="Eshaghurshan C.S."/>
            <person name="Surette M.G."/>
            <person name="Haas B."/>
            <person name="Nusbaum C."/>
            <person name="Birren B."/>
        </authorList>
    </citation>
    <scope>NUCLEOTIDE SEQUENCE [LARGE SCALE GENOMIC DNA]</scope>
    <source>
        <strain evidence="3">ATCC 700633</strain>
    </source>
</reference>
<dbReference type="AlphaFoldDB" id="D0BN21"/>
<dbReference type="Gene3D" id="3.10.570.10">
    <property type="entry name" value="sex pheromone staph- cam373 precursor domain"/>
    <property type="match status" value="1"/>
</dbReference>
<dbReference type="InterPro" id="IPR011426">
    <property type="entry name" value="CamS"/>
</dbReference>
<evidence type="ECO:0000256" key="1">
    <source>
        <dbReference type="SAM" id="MobiDB-lite"/>
    </source>
</evidence>
<feature type="chain" id="PRO_5003006107" description="CamS family sex pheromone protein" evidence="2">
    <location>
        <begin position="26"/>
        <end position="372"/>
    </location>
</feature>
<accession>D0BN21</accession>
<proteinExistence type="predicted"/>
<dbReference type="PROSITE" id="PS00018">
    <property type="entry name" value="EF_HAND_1"/>
    <property type="match status" value="1"/>
</dbReference>
<dbReference type="InterPro" id="IPR018247">
    <property type="entry name" value="EF_Hand_1_Ca_BS"/>
</dbReference>
<dbReference type="CDD" id="cd13441">
    <property type="entry name" value="CamS_repeat_1"/>
    <property type="match status" value="1"/>
</dbReference>
<dbReference type="EMBL" id="ACRF02000003">
    <property type="protein sequence ID" value="EEW92511.1"/>
    <property type="molecule type" value="Genomic_DNA"/>
</dbReference>
<evidence type="ECO:0000313" key="3">
    <source>
        <dbReference type="EMBL" id="EEW92511.1"/>
    </source>
</evidence>
<sequence>MKKKIITLASVTMMLLAGCANINQATQKNAESESSRAKVAQPTTNQLSNQFYRALIMDGKYQVSKTRGATLSLNTGFNLRNFESGLIELSRAVFPTNQYFFREGQVIDATTTNQWVARKSEKNPDGLNPEDNGEIDASKRNPYYLAQILEQDFMIQTENNYELGGISIGLAMNSVDYYTAGDKDAEQEISNEEMLKQAKSIANTVLTRLRQNDALKTVPIVFGIFKQAPKDDIGGGVYILEATSVEGTEITNWTNMNQKIVVLPLIDGNPTEESSAFENFRTEVQNFFPNLSGVTAKVYYQENAPKKMVVNIMTQFYGESEIIALAQHVTDVANKYLPKATPVEVRISSINGMEAFLMQDTAQGVFTYHVFD</sequence>
<evidence type="ECO:0000256" key="2">
    <source>
        <dbReference type="SAM" id="SignalP"/>
    </source>
</evidence>
<dbReference type="eggNOG" id="COG4851">
    <property type="taxonomic scope" value="Bacteria"/>
</dbReference>
<gene>
    <name evidence="3" type="ORF">HMPREF0446_01356</name>
</gene>
<evidence type="ECO:0000313" key="4">
    <source>
        <dbReference type="Proteomes" id="UP000002939"/>
    </source>
</evidence>
<feature type="region of interest" description="Disordered" evidence="1">
    <location>
        <begin position="117"/>
        <end position="136"/>
    </location>
</feature>
<evidence type="ECO:0008006" key="5">
    <source>
        <dbReference type="Google" id="ProtNLM"/>
    </source>
</evidence>
<keyword evidence="2" id="KW-0732">Signal</keyword>
<organism evidence="3 4">
    <name type="scientific">Granulicatella elegans ATCC 700633</name>
    <dbReference type="NCBI Taxonomy" id="626369"/>
    <lineage>
        <taxon>Bacteria</taxon>
        <taxon>Bacillati</taxon>
        <taxon>Bacillota</taxon>
        <taxon>Bacilli</taxon>
        <taxon>Lactobacillales</taxon>
        <taxon>Carnobacteriaceae</taxon>
        <taxon>Granulicatella</taxon>
    </lineage>
</organism>